<keyword evidence="2 3" id="KW-0732">Signal</keyword>
<dbReference type="PANTHER" id="PTHR35089:SF1">
    <property type="entry name" value="CHAPERONE PROTEIN SKP"/>
    <property type="match status" value="1"/>
</dbReference>
<sequence length="138" mass="15302">MKRKMRVITAIALLALAALLGGCNAGTNVGVLDVNRIMNESPKVKQFQDQLNTKGKELSDKLEKQKASLSKEDFQKQQQASYSEFVKTKQDMEKQIDDAIKQALDQVAKEKKLGVVVYKNSVAQGGTDVTDDVLKKMQ</sequence>
<organism evidence="4 5">
    <name type="scientific">Lucifera butyrica</name>
    <dbReference type="NCBI Taxonomy" id="1351585"/>
    <lineage>
        <taxon>Bacteria</taxon>
        <taxon>Bacillati</taxon>
        <taxon>Bacillota</taxon>
        <taxon>Negativicutes</taxon>
        <taxon>Veillonellales</taxon>
        <taxon>Veillonellaceae</taxon>
        <taxon>Lucifera</taxon>
    </lineage>
</organism>
<dbReference type="SMART" id="SM00935">
    <property type="entry name" value="OmpH"/>
    <property type="match status" value="1"/>
</dbReference>
<evidence type="ECO:0000313" key="4">
    <source>
        <dbReference type="EMBL" id="VBB09261.1"/>
    </source>
</evidence>
<protein>
    <submittedName>
        <fullName evidence="4">Chaperone protein skp</fullName>
    </submittedName>
</protein>
<dbReference type="PROSITE" id="PS51257">
    <property type="entry name" value="PROKAR_LIPOPROTEIN"/>
    <property type="match status" value="1"/>
</dbReference>
<dbReference type="SUPFAM" id="SSF111384">
    <property type="entry name" value="OmpH-like"/>
    <property type="match status" value="1"/>
</dbReference>
<feature type="chain" id="PRO_5019755247" evidence="3">
    <location>
        <begin position="26"/>
        <end position="138"/>
    </location>
</feature>
<dbReference type="Pfam" id="PF03938">
    <property type="entry name" value="OmpH"/>
    <property type="match status" value="1"/>
</dbReference>
<dbReference type="GO" id="GO:0051082">
    <property type="term" value="F:unfolded protein binding"/>
    <property type="evidence" value="ECO:0007669"/>
    <property type="project" value="InterPro"/>
</dbReference>
<comment type="similarity">
    <text evidence="1">Belongs to the Skp family.</text>
</comment>
<dbReference type="RefSeq" id="WP_122630065.1">
    <property type="nucleotide sequence ID" value="NZ_UPPP01000116.1"/>
</dbReference>
<proteinExistence type="inferred from homology"/>
<name>A0A498RCU7_9FIRM</name>
<evidence type="ECO:0000313" key="5">
    <source>
        <dbReference type="Proteomes" id="UP000277811"/>
    </source>
</evidence>
<evidence type="ECO:0000256" key="1">
    <source>
        <dbReference type="ARBA" id="ARBA00009091"/>
    </source>
</evidence>
<dbReference type="OrthoDB" id="1629141at2"/>
<dbReference type="AlphaFoldDB" id="A0A498RCU7"/>
<dbReference type="InterPro" id="IPR024930">
    <property type="entry name" value="Skp_dom_sf"/>
</dbReference>
<dbReference type="GO" id="GO:0005829">
    <property type="term" value="C:cytosol"/>
    <property type="evidence" value="ECO:0007669"/>
    <property type="project" value="TreeGrafter"/>
</dbReference>
<evidence type="ECO:0000256" key="2">
    <source>
        <dbReference type="ARBA" id="ARBA00022729"/>
    </source>
</evidence>
<accession>A0A498RCU7</accession>
<dbReference type="PANTHER" id="PTHR35089">
    <property type="entry name" value="CHAPERONE PROTEIN SKP"/>
    <property type="match status" value="1"/>
</dbReference>
<dbReference type="EMBL" id="UPPP01000116">
    <property type="protein sequence ID" value="VBB09261.1"/>
    <property type="molecule type" value="Genomic_DNA"/>
</dbReference>
<reference evidence="4 5" key="1">
    <citation type="submission" date="2018-06" db="EMBL/GenBank/DDBJ databases">
        <authorList>
            <person name="Strepis N."/>
        </authorList>
    </citation>
    <scope>NUCLEOTIDE SEQUENCE [LARGE SCALE GENOMIC DNA]</scope>
    <source>
        <strain evidence="4">LUCI</strain>
    </source>
</reference>
<dbReference type="GO" id="GO:0050821">
    <property type="term" value="P:protein stabilization"/>
    <property type="evidence" value="ECO:0007669"/>
    <property type="project" value="TreeGrafter"/>
</dbReference>
<dbReference type="InterPro" id="IPR005632">
    <property type="entry name" value="Chaperone_Skp"/>
</dbReference>
<evidence type="ECO:0000256" key="3">
    <source>
        <dbReference type="SAM" id="SignalP"/>
    </source>
</evidence>
<dbReference type="Gene3D" id="3.30.910.20">
    <property type="entry name" value="Skp domain"/>
    <property type="match status" value="1"/>
</dbReference>
<dbReference type="Proteomes" id="UP000277811">
    <property type="component" value="Unassembled WGS sequence"/>
</dbReference>
<gene>
    <name evidence="4" type="ORF">LUCI_4551</name>
</gene>
<keyword evidence="5" id="KW-1185">Reference proteome</keyword>
<feature type="signal peptide" evidence="3">
    <location>
        <begin position="1"/>
        <end position="25"/>
    </location>
</feature>